<protein>
    <submittedName>
        <fullName evidence="1">Uncharacterized protein</fullName>
    </submittedName>
</protein>
<reference evidence="1 2" key="1">
    <citation type="journal article" date="2014" name="Int. J. Syst. Evol. Microbiol.">
        <title>Complete genome sequence of Corynebacterium casei LMG S-19264T (=DSM 44701T), isolated from a smear-ripened cheese.</title>
        <authorList>
            <consortium name="US DOE Joint Genome Institute (JGI-PGF)"/>
            <person name="Walter F."/>
            <person name="Albersmeier A."/>
            <person name="Kalinowski J."/>
            <person name="Ruckert C."/>
        </authorList>
    </citation>
    <scope>NUCLEOTIDE SEQUENCE [LARGE SCALE GENOMIC DNA]</scope>
    <source>
        <strain evidence="1 2">CGMCC 1.7286</strain>
    </source>
</reference>
<comment type="caution">
    <text evidence="1">The sequence shown here is derived from an EMBL/GenBank/DDBJ whole genome shotgun (WGS) entry which is preliminary data.</text>
</comment>
<name>A0A918DTF0_9GAMM</name>
<keyword evidence="2" id="KW-1185">Reference proteome</keyword>
<gene>
    <name evidence="1" type="ORF">GCM10011348_20860</name>
</gene>
<evidence type="ECO:0000313" key="2">
    <source>
        <dbReference type="Proteomes" id="UP000599578"/>
    </source>
</evidence>
<evidence type="ECO:0000313" key="1">
    <source>
        <dbReference type="EMBL" id="GGO81570.1"/>
    </source>
</evidence>
<sequence>MGLTAKGTKLKSGIPFNGGVTHQKLQPARHTKGRSDLNYDWLDRVWVSALSIIDEAFFIQTLAR</sequence>
<accession>A0A918DTF0</accession>
<dbReference type="Proteomes" id="UP000599578">
    <property type="component" value="Unassembled WGS sequence"/>
</dbReference>
<dbReference type="EMBL" id="BMLT01000005">
    <property type="protein sequence ID" value="GGO81570.1"/>
    <property type="molecule type" value="Genomic_DNA"/>
</dbReference>
<organism evidence="1 2">
    <name type="scientific">Marinobacterium nitratireducens</name>
    <dbReference type="NCBI Taxonomy" id="518897"/>
    <lineage>
        <taxon>Bacteria</taxon>
        <taxon>Pseudomonadati</taxon>
        <taxon>Pseudomonadota</taxon>
        <taxon>Gammaproteobacteria</taxon>
        <taxon>Oceanospirillales</taxon>
        <taxon>Oceanospirillaceae</taxon>
        <taxon>Marinobacterium</taxon>
    </lineage>
</organism>
<dbReference type="AlphaFoldDB" id="A0A918DTF0"/>
<proteinExistence type="predicted"/>